<feature type="compositionally biased region" description="Polar residues" evidence="6">
    <location>
        <begin position="462"/>
        <end position="471"/>
    </location>
</feature>
<dbReference type="Proteomes" id="UP000288859">
    <property type="component" value="Unassembled WGS sequence"/>
</dbReference>
<feature type="region of interest" description="Disordered" evidence="6">
    <location>
        <begin position="429"/>
        <end position="471"/>
    </location>
</feature>
<evidence type="ECO:0000313" key="8">
    <source>
        <dbReference type="EMBL" id="RVX75988.1"/>
    </source>
</evidence>
<dbReference type="VEuPathDB" id="FungiDB:PV10_01649"/>
<gene>
    <name evidence="8" type="ORF">B0A52_00345</name>
</gene>
<dbReference type="AlphaFoldDB" id="A0A438NJT1"/>
<sequence length="526" mass="58135">MRFARMSRRSLSQLSKDKSDMQASDCVLELCYLPLTAPQRARVSARQRAANNFLSPNNRNTDDHGVLQSSPESVGYMGEESFLRNPSVPPFVDDSAAETTSWAEKILHLTGATIPPSNMVVAALADLYFEHVYPHQPIVDRADLVKYQTSPLLLHAICVTGSSYGHPRASVSQLKTANSFYLKTKTLLDTEHEKDNLVTLKALCLVTGIGKELPPAAINIRETDVHKPTQADFPSYHPDNDIFIAKTDLSIILGRLADARYAANSSEAELNSIGDALKDWIQGLPAALQLYDGANRTPFRRVISELHILYFACLIIYLQALAKLDSSSGPSKATLEGCVDAASQIARLFEEVELRNEVTYLSPINNWYCLLAGVIQIRARATFPDNKSSRTEELQAIKNVLKQMTACVPSSNLILKNLERCERVSRDLPDPFGNGSKHTTYPQLDKDDTVTVDTSTPKSPFRPSSGQTMEPFSQNAGVGVNGPMFTPIENWAFDDTFDFDFGDMRFDTSIAEEIISAPTDQSSFIT</sequence>
<dbReference type="InterPro" id="IPR052073">
    <property type="entry name" value="Amide_Lactam_Regulators"/>
</dbReference>
<dbReference type="CDD" id="cd12148">
    <property type="entry name" value="fungal_TF_MHR"/>
    <property type="match status" value="1"/>
</dbReference>
<evidence type="ECO:0000256" key="4">
    <source>
        <dbReference type="ARBA" id="ARBA00023163"/>
    </source>
</evidence>
<accession>A0A438NJT1</accession>
<evidence type="ECO:0000256" key="3">
    <source>
        <dbReference type="ARBA" id="ARBA00023125"/>
    </source>
</evidence>
<evidence type="ECO:0000259" key="7">
    <source>
        <dbReference type="Pfam" id="PF04082"/>
    </source>
</evidence>
<evidence type="ECO:0000256" key="5">
    <source>
        <dbReference type="ARBA" id="ARBA00023242"/>
    </source>
</evidence>
<keyword evidence="2" id="KW-0805">Transcription regulation</keyword>
<keyword evidence="3" id="KW-0238">DNA-binding</keyword>
<dbReference type="GO" id="GO:0003677">
    <property type="term" value="F:DNA binding"/>
    <property type="evidence" value="ECO:0007669"/>
    <property type="project" value="UniProtKB-KW"/>
</dbReference>
<evidence type="ECO:0000256" key="2">
    <source>
        <dbReference type="ARBA" id="ARBA00023015"/>
    </source>
</evidence>
<evidence type="ECO:0000313" key="9">
    <source>
        <dbReference type="Proteomes" id="UP000288859"/>
    </source>
</evidence>
<dbReference type="Pfam" id="PF04082">
    <property type="entry name" value="Fungal_trans"/>
    <property type="match status" value="1"/>
</dbReference>
<name>A0A438NJT1_EXOME</name>
<reference evidence="8 9" key="1">
    <citation type="submission" date="2017-03" db="EMBL/GenBank/DDBJ databases">
        <title>Genomes of endolithic fungi from Antarctica.</title>
        <authorList>
            <person name="Coleine C."/>
            <person name="Masonjones S."/>
            <person name="Stajich J.E."/>
        </authorList>
    </citation>
    <scope>NUCLEOTIDE SEQUENCE [LARGE SCALE GENOMIC DNA]</scope>
    <source>
        <strain evidence="8 9">CCFEE 6314</strain>
    </source>
</reference>
<keyword evidence="4" id="KW-0804">Transcription</keyword>
<protein>
    <recommendedName>
        <fullName evidence="7">Xylanolytic transcriptional activator regulatory domain-containing protein</fullName>
    </recommendedName>
</protein>
<dbReference type="EMBL" id="NAJM01000001">
    <property type="protein sequence ID" value="RVX75988.1"/>
    <property type="molecule type" value="Genomic_DNA"/>
</dbReference>
<keyword evidence="1" id="KW-0862">Zinc</keyword>
<comment type="caution">
    <text evidence="8">The sequence shown here is derived from an EMBL/GenBank/DDBJ whole genome shotgun (WGS) entry which is preliminary data.</text>
</comment>
<dbReference type="OrthoDB" id="39175at2759"/>
<dbReference type="GO" id="GO:0008270">
    <property type="term" value="F:zinc ion binding"/>
    <property type="evidence" value="ECO:0007669"/>
    <property type="project" value="InterPro"/>
</dbReference>
<evidence type="ECO:0000256" key="6">
    <source>
        <dbReference type="SAM" id="MobiDB-lite"/>
    </source>
</evidence>
<evidence type="ECO:0000256" key="1">
    <source>
        <dbReference type="ARBA" id="ARBA00022833"/>
    </source>
</evidence>
<keyword evidence="5" id="KW-0539">Nucleus</keyword>
<feature type="region of interest" description="Disordered" evidence="6">
    <location>
        <begin position="52"/>
        <end position="71"/>
    </location>
</feature>
<dbReference type="PANTHER" id="PTHR47171:SF2">
    <property type="entry name" value="TRANSCRIPTION FACTOR, PUTATIVE-RELATED"/>
    <property type="match status" value="1"/>
</dbReference>
<proteinExistence type="predicted"/>
<dbReference type="PANTHER" id="PTHR47171">
    <property type="entry name" value="FARA-RELATED"/>
    <property type="match status" value="1"/>
</dbReference>
<feature type="domain" description="Xylanolytic transcriptional activator regulatory" evidence="7">
    <location>
        <begin position="126"/>
        <end position="206"/>
    </location>
</feature>
<dbReference type="InterPro" id="IPR007219">
    <property type="entry name" value="XnlR_reg_dom"/>
</dbReference>
<organism evidence="8 9">
    <name type="scientific">Exophiala mesophila</name>
    <name type="common">Black yeast-like fungus</name>
    <dbReference type="NCBI Taxonomy" id="212818"/>
    <lineage>
        <taxon>Eukaryota</taxon>
        <taxon>Fungi</taxon>
        <taxon>Dikarya</taxon>
        <taxon>Ascomycota</taxon>
        <taxon>Pezizomycotina</taxon>
        <taxon>Eurotiomycetes</taxon>
        <taxon>Chaetothyriomycetidae</taxon>
        <taxon>Chaetothyriales</taxon>
        <taxon>Herpotrichiellaceae</taxon>
        <taxon>Exophiala</taxon>
    </lineage>
</organism>
<dbReference type="GO" id="GO:0006351">
    <property type="term" value="P:DNA-templated transcription"/>
    <property type="evidence" value="ECO:0007669"/>
    <property type="project" value="InterPro"/>
</dbReference>